<dbReference type="SUPFAM" id="SSF51905">
    <property type="entry name" value="FAD/NAD(P)-binding domain"/>
    <property type="match status" value="1"/>
</dbReference>
<dbReference type="NCBIfam" id="TIGR01988">
    <property type="entry name" value="Ubi-OHases"/>
    <property type="match status" value="1"/>
</dbReference>
<dbReference type="InterPro" id="IPR010971">
    <property type="entry name" value="UbiH/COQ6"/>
</dbReference>
<dbReference type="InterPro" id="IPR018168">
    <property type="entry name" value="Ubi_Hdrlase_CS"/>
</dbReference>
<dbReference type="GO" id="GO:0006744">
    <property type="term" value="P:ubiquinone biosynthetic process"/>
    <property type="evidence" value="ECO:0007669"/>
    <property type="project" value="InterPro"/>
</dbReference>
<dbReference type="AlphaFoldDB" id="A0A0M2Q1T6"/>
<evidence type="ECO:0000256" key="6">
    <source>
        <dbReference type="ARBA" id="ARBA00023033"/>
    </source>
</evidence>
<evidence type="ECO:0000313" key="8">
    <source>
        <dbReference type="EMBL" id="KKJ00587.1"/>
    </source>
</evidence>
<evidence type="ECO:0000256" key="2">
    <source>
        <dbReference type="ARBA" id="ARBA00005349"/>
    </source>
</evidence>
<accession>A0A0M2Q1T6</accession>
<sequence>MPDDRLDVVIVGGGIVGLTLACSLGEAGLTVAVVERQPLSQGLGNGRSYALTLLTGDIFQGMGLWDEIRTQITAFDTIQLSDGHYPGVVQLRAEHLRRSALGYVGEHRVLLHALWQRLQTLDTVTWLCPAQVLAVDYGPASPAPARATVTLTHSDGSLHRLHTPLVVAADGARSPLRCGAGIGTKGWAYWQSCIGFTVRTEKPHNNTAYERFWPSGPFAILPLPGQRCQVVWTAPHDEAQRLAALPEAEFTALLMERFGSPMGAVQLDSPRIVFPVQLMHSDRYSQEGLALVGDAAHCCHPVGGQGMNLGIRDAVALGEVVKTAQGRGEDWGSGAVLKRYERWRRWENWAILAFTDGLDRCFSNGFWPLVWARRLGLHTLQTVAPVRQMALGLMTGQLGRKPSVAIAPPPVLPVPVIPDPGDHASP</sequence>
<dbReference type="PANTHER" id="PTHR43876:SF7">
    <property type="entry name" value="UBIQUINONE BIOSYNTHESIS MONOOXYGENASE COQ6, MITOCHONDRIAL"/>
    <property type="match status" value="1"/>
</dbReference>
<dbReference type="InterPro" id="IPR036188">
    <property type="entry name" value="FAD/NAD-bd_sf"/>
</dbReference>
<comment type="similarity">
    <text evidence="2">Belongs to the UbiH/COQ6 family.</text>
</comment>
<proteinExistence type="inferred from homology"/>
<dbReference type="PRINTS" id="PR00420">
    <property type="entry name" value="RNGMNOXGNASE"/>
</dbReference>
<keyword evidence="3" id="KW-0285">Flavoprotein</keyword>
<dbReference type="EMBL" id="AJTX02000004">
    <property type="protein sequence ID" value="KKJ00587.1"/>
    <property type="molecule type" value="Genomic_DNA"/>
</dbReference>
<dbReference type="InterPro" id="IPR051205">
    <property type="entry name" value="UbiH/COQ6_monooxygenase"/>
</dbReference>
<dbReference type="PROSITE" id="PS51257">
    <property type="entry name" value="PROKAR_LIPOPROTEIN"/>
    <property type="match status" value="1"/>
</dbReference>
<evidence type="ECO:0000256" key="4">
    <source>
        <dbReference type="ARBA" id="ARBA00022827"/>
    </source>
</evidence>
<dbReference type="NCBIfam" id="NF005612">
    <property type="entry name" value="PRK07364.1"/>
    <property type="match status" value="1"/>
</dbReference>
<evidence type="ECO:0000256" key="5">
    <source>
        <dbReference type="ARBA" id="ARBA00023002"/>
    </source>
</evidence>
<evidence type="ECO:0000259" key="7">
    <source>
        <dbReference type="Pfam" id="PF01494"/>
    </source>
</evidence>
<dbReference type="GO" id="GO:0004497">
    <property type="term" value="F:monooxygenase activity"/>
    <property type="evidence" value="ECO:0007669"/>
    <property type="project" value="UniProtKB-KW"/>
</dbReference>
<dbReference type="Pfam" id="PF01494">
    <property type="entry name" value="FAD_binding_3"/>
    <property type="match status" value="1"/>
</dbReference>
<dbReference type="InterPro" id="IPR002938">
    <property type="entry name" value="FAD-bd"/>
</dbReference>
<organism evidence="8 9">
    <name type="scientific">Prochlorothrix hollandica PCC 9006 = CALU 1027</name>
    <dbReference type="NCBI Taxonomy" id="317619"/>
    <lineage>
        <taxon>Bacteria</taxon>
        <taxon>Bacillati</taxon>
        <taxon>Cyanobacteriota</taxon>
        <taxon>Cyanophyceae</taxon>
        <taxon>Prochlorotrichales</taxon>
        <taxon>Prochlorotrichaceae</taxon>
        <taxon>Prochlorothrix</taxon>
    </lineage>
</organism>
<comment type="caution">
    <text evidence="8">The sequence shown here is derived from an EMBL/GenBank/DDBJ whole genome shotgun (WGS) entry which is preliminary data.</text>
</comment>
<feature type="domain" description="FAD-binding" evidence="7">
    <location>
        <begin position="6"/>
        <end position="354"/>
    </location>
</feature>
<reference evidence="8" key="1">
    <citation type="submission" date="2012-04" db="EMBL/GenBank/DDBJ databases">
        <authorList>
            <person name="Borisov I.G."/>
            <person name="Ivanikova N.V."/>
            <person name="Pinevich A.V."/>
        </authorList>
    </citation>
    <scope>NUCLEOTIDE SEQUENCE</scope>
    <source>
        <strain evidence="8">CALU 1027</strain>
    </source>
</reference>
<dbReference type="Gene3D" id="3.50.50.60">
    <property type="entry name" value="FAD/NAD(P)-binding domain"/>
    <property type="match status" value="2"/>
</dbReference>
<evidence type="ECO:0000256" key="1">
    <source>
        <dbReference type="ARBA" id="ARBA00001974"/>
    </source>
</evidence>
<dbReference type="PANTHER" id="PTHR43876">
    <property type="entry name" value="UBIQUINONE BIOSYNTHESIS MONOOXYGENASE COQ6, MITOCHONDRIAL"/>
    <property type="match status" value="1"/>
</dbReference>
<gene>
    <name evidence="8" type="ORF">PROH_11565</name>
</gene>
<name>A0A0M2Q1T6_PROHO</name>
<keyword evidence="9" id="KW-1185">Reference proteome</keyword>
<protein>
    <submittedName>
        <fullName evidence="8">2-octaprenyl-6-methoxyphenyl hydroxylase</fullName>
    </submittedName>
</protein>
<evidence type="ECO:0000256" key="3">
    <source>
        <dbReference type="ARBA" id="ARBA00022630"/>
    </source>
</evidence>
<dbReference type="GO" id="GO:0110142">
    <property type="term" value="C:ubiquinone biosynthesis complex"/>
    <property type="evidence" value="ECO:0007669"/>
    <property type="project" value="UniProtKB-ARBA"/>
</dbReference>
<dbReference type="GO" id="GO:0016705">
    <property type="term" value="F:oxidoreductase activity, acting on paired donors, with incorporation or reduction of molecular oxygen"/>
    <property type="evidence" value="ECO:0007669"/>
    <property type="project" value="InterPro"/>
</dbReference>
<dbReference type="PROSITE" id="PS01304">
    <property type="entry name" value="UBIH"/>
    <property type="match status" value="1"/>
</dbReference>
<keyword evidence="4" id="KW-0274">FAD</keyword>
<dbReference type="eggNOG" id="COG0654">
    <property type="taxonomic scope" value="Bacteria"/>
</dbReference>
<evidence type="ECO:0000313" key="9">
    <source>
        <dbReference type="Proteomes" id="UP000034681"/>
    </source>
</evidence>
<comment type="cofactor">
    <cofactor evidence="1">
        <name>FAD</name>
        <dbReference type="ChEBI" id="CHEBI:57692"/>
    </cofactor>
</comment>
<dbReference type="Proteomes" id="UP000034681">
    <property type="component" value="Unassembled WGS sequence"/>
</dbReference>
<dbReference type="STRING" id="317619.GCA_000332315_01095"/>
<keyword evidence="5" id="KW-0560">Oxidoreductase</keyword>
<keyword evidence="6" id="KW-0503">Monooxygenase</keyword>
<dbReference type="GO" id="GO:0071949">
    <property type="term" value="F:FAD binding"/>
    <property type="evidence" value="ECO:0007669"/>
    <property type="project" value="InterPro"/>
</dbReference>
<dbReference type="FunFam" id="3.50.50.60:FF:000021">
    <property type="entry name" value="Ubiquinone biosynthesis monooxygenase COQ6"/>
    <property type="match status" value="1"/>
</dbReference>